<comment type="caution">
    <text evidence="1">The sequence shown here is derived from an EMBL/GenBank/DDBJ whole genome shotgun (WGS) entry which is preliminary data.</text>
</comment>
<sequence>MEAFLDLLFCLELPASIIALLDEPVAEMKVFALKKLNSIVDEFWPEISEAIEKIEILHEDRGFNHHELAALVASKVYYHLGSFEDSLTYALGAGELFDVNSRNEYVDTTIVSEEEWVQELWGRPEEIHKGADNDEEVRELTKERT</sequence>
<evidence type="ECO:0000313" key="1">
    <source>
        <dbReference type="EMBL" id="KAJ8685604.1"/>
    </source>
</evidence>
<dbReference type="EMBL" id="CM056741">
    <property type="protein sequence ID" value="KAJ8685604.1"/>
    <property type="molecule type" value="Genomic_DNA"/>
</dbReference>
<gene>
    <name evidence="1" type="ORF">QAD02_021397</name>
</gene>
<organism evidence="1 2">
    <name type="scientific">Eretmocerus hayati</name>
    <dbReference type="NCBI Taxonomy" id="131215"/>
    <lineage>
        <taxon>Eukaryota</taxon>
        <taxon>Metazoa</taxon>
        <taxon>Ecdysozoa</taxon>
        <taxon>Arthropoda</taxon>
        <taxon>Hexapoda</taxon>
        <taxon>Insecta</taxon>
        <taxon>Pterygota</taxon>
        <taxon>Neoptera</taxon>
        <taxon>Endopterygota</taxon>
        <taxon>Hymenoptera</taxon>
        <taxon>Apocrita</taxon>
        <taxon>Proctotrupomorpha</taxon>
        <taxon>Chalcidoidea</taxon>
        <taxon>Aphelinidae</taxon>
        <taxon>Aphelininae</taxon>
        <taxon>Eretmocerus</taxon>
    </lineage>
</organism>
<protein>
    <submittedName>
        <fullName evidence="1">Uncharacterized protein</fullName>
    </submittedName>
</protein>
<name>A0ACC2PQL9_9HYME</name>
<keyword evidence="2" id="KW-1185">Reference proteome</keyword>
<evidence type="ECO:0000313" key="2">
    <source>
        <dbReference type="Proteomes" id="UP001239111"/>
    </source>
</evidence>
<proteinExistence type="predicted"/>
<accession>A0ACC2PQL9</accession>
<reference evidence="1" key="1">
    <citation type="submission" date="2023-04" db="EMBL/GenBank/DDBJ databases">
        <title>A chromosome-level genome assembly of the parasitoid wasp Eretmocerus hayati.</title>
        <authorList>
            <person name="Zhong Y."/>
            <person name="Liu S."/>
            <person name="Liu Y."/>
        </authorList>
    </citation>
    <scope>NUCLEOTIDE SEQUENCE</scope>
    <source>
        <strain evidence="1">ZJU_SS_LIU_2023</strain>
    </source>
</reference>
<dbReference type="Proteomes" id="UP001239111">
    <property type="component" value="Chromosome 1"/>
</dbReference>